<accession>A0ACC3D5G1</accession>
<comment type="caution">
    <text evidence="1">The sequence shown here is derived from an EMBL/GenBank/DDBJ whole genome shotgun (WGS) entry which is preliminary data.</text>
</comment>
<dbReference type="EMBL" id="JAWDJW010007445">
    <property type="protein sequence ID" value="KAK3062150.1"/>
    <property type="molecule type" value="Genomic_DNA"/>
</dbReference>
<dbReference type="Proteomes" id="UP001186974">
    <property type="component" value="Unassembled WGS sequence"/>
</dbReference>
<evidence type="ECO:0000313" key="1">
    <source>
        <dbReference type="EMBL" id="KAK3062150.1"/>
    </source>
</evidence>
<sequence length="165" mass="17848">MPDGRSSHYNGRVQGGSNADNVLADAFVKGVRGAVNWTDGFAAMQKDAEVQPPDNYDPIAAKASTKEGRGALPDRIHHGWITPAFSRAVSRAVEYSVNDSGLYQVAKGLNRSAGGTRYFNRSRSWHNHWNPAAVAAPYNIPGFVVPRKANGSFVPQDPLDCGDCY</sequence>
<protein>
    <submittedName>
        <fullName evidence="1">Uncharacterized protein</fullName>
    </submittedName>
</protein>
<organism evidence="1 2">
    <name type="scientific">Coniosporium uncinatum</name>
    <dbReference type="NCBI Taxonomy" id="93489"/>
    <lineage>
        <taxon>Eukaryota</taxon>
        <taxon>Fungi</taxon>
        <taxon>Dikarya</taxon>
        <taxon>Ascomycota</taxon>
        <taxon>Pezizomycotina</taxon>
        <taxon>Dothideomycetes</taxon>
        <taxon>Dothideomycetes incertae sedis</taxon>
        <taxon>Coniosporium</taxon>
    </lineage>
</organism>
<keyword evidence="2" id="KW-1185">Reference proteome</keyword>
<proteinExistence type="predicted"/>
<evidence type="ECO:0000313" key="2">
    <source>
        <dbReference type="Proteomes" id="UP001186974"/>
    </source>
</evidence>
<gene>
    <name evidence="1" type="ORF">LTS18_004731</name>
</gene>
<name>A0ACC3D5G1_9PEZI</name>
<reference evidence="1" key="1">
    <citation type="submission" date="2024-09" db="EMBL/GenBank/DDBJ databases">
        <title>Black Yeasts Isolated from many extreme environments.</title>
        <authorList>
            <person name="Coleine C."/>
            <person name="Stajich J.E."/>
            <person name="Selbmann L."/>
        </authorList>
    </citation>
    <scope>NUCLEOTIDE SEQUENCE</scope>
    <source>
        <strain evidence="1">CCFEE 5737</strain>
    </source>
</reference>